<dbReference type="PANTHER" id="PTHR30287">
    <property type="entry name" value="MEMBRANE COMPONENT OF PREDICTED ABC SUPERFAMILY METABOLITE UPTAKE TRANSPORTER"/>
    <property type="match status" value="1"/>
</dbReference>
<dbReference type="AlphaFoldDB" id="A0A7C6Z3J8"/>
<protein>
    <submittedName>
        <fullName evidence="8">ABC transporter permease</fullName>
    </submittedName>
</protein>
<feature type="transmembrane region" description="Helical" evidence="6">
    <location>
        <begin position="754"/>
        <end position="771"/>
    </location>
</feature>
<feature type="domain" description="ABC3 transporter permease C-terminal" evidence="7">
    <location>
        <begin position="271"/>
        <end position="384"/>
    </location>
</feature>
<keyword evidence="2" id="KW-1003">Cell membrane</keyword>
<sequence length="792" mass="87473">MVVLRKKLFREIQSNKGVYFACILVIIIGLLSYTSMSIVLENLERAQSKFYENTHFADGFIKVTGYPESQVKKLSQFGGIDHVEGRIVKDARLFEEKSDSNRSLRLVSMSFETPPELNKIQLFSGRFPVDSSLEILVDPKFFSANGLSLGDNLTLILEGKRSTFTVVGTAQSPEFIYALRSAQDLYPDPETFGIAYLPHNSLKTLVKESSQVNDMVFSLEPNAKFEDVKELLETELKPYGLQGVFPRKDQTSHAILEEELSSLRSMAQALPMVFLAVSSIILYTMLRRLIEQQRGSIGTLKAFGFTNQEIVLHYISYPLLIGGVGGLLGGLAGIALSFPLTALYEEFFALPGLESTFSLKYLFLGIALSLGFSLLSGIKGSLDILRLDPAEAMRPAAPGSAKKTPLEKLPGLWRSFASQTQMGIRNVFRAPVRSAFTIVGMAVVFSLMSVSWSMENMMDKLTTFQFQQIQTYDVKISLNSPVTSRSLQYSLAHEPGITRLEPLLEVPATLQNQWHKKEVPLLGISQDSTLYHVLDQKGNKIPLPDDGVILSERLANLLQVKVGDSIQVKSPYRRGFIAEQDQTLMVRGIIPQYVGLNAFMEIGALQDFLQQGKIATSMLIGINEEDVSALKSKYRDASQVGSIESAKESLEKIEEMMGSYGFTIYFLAILAGIAGFALIYNSSIISLSERQRELASLRVLGMTPKEVLKVITSEQWLLTLLGICLGIPLSFALSEAMGQSMSSDLFTIPTGVPLSALMGAVVGTALSVWFAQTRAHRKIVAMPFVEVLATKE</sequence>
<keyword evidence="4 6" id="KW-1133">Transmembrane helix</keyword>
<feature type="domain" description="ABC3 transporter permease C-terminal" evidence="7">
    <location>
        <begin position="666"/>
        <end position="771"/>
    </location>
</feature>
<name>A0A7C6Z3J8_9FIRM</name>
<evidence type="ECO:0000256" key="6">
    <source>
        <dbReference type="SAM" id="Phobius"/>
    </source>
</evidence>
<keyword evidence="5 6" id="KW-0472">Membrane</keyword>
<feature type="transmembrane region" description="Helical" evidence="6">
    <location>
        <begin position="20"/>
        <end position="40"/>
    </location>
</feature>
<feature type="transmembrane region" description="Helical" evidence="6">
    <location>
        <begin position="269"/>
        <end position="290"/>
    </location>
</feature>
<comment type="subcellular location">
    <subcellularLocation>
        <location evidence="1">Cell membrane</location>
        <topology evidence="1">Multi-pass membrane protein</topology>
    </subcellularLocation>
</comment>
<dbReference type="PANTHER" id="PTHR30287:SF1">
    <property type="entry name" value="INNER MEMBRANE PROTEIN"/>
    <property type="match status" value="1"/>
</dbReference>
<dbReference type="Pfam" id="PF02687">
    <property type="entry name" value="FtsX"/>
    <property type="match status" value="2"/>
</dbReference>
<evidence type="ECO:0000256" key="5">
    <source>
        <dbReference type="ARBA" id="ARBA00023136"/>
    </source>
</evidence>
<feature type="transmembrane region" description="Helical" evidence="6">
    <location>
        <begin position="311"/>
        <end position="338"/>
    </location>
</feature>
<organism evidence="8 9">
    <name type="scientific">Desulfitobacterium dehalogenans</name>
    <dbReference type="NCBI Taxonomy" id="36854"/>
    <lineage>
        <taxon>Bacteria</taxon>
        <taxon>Bacillati</taxon>
        <taxon>Bacillota</taxon>
        <taxon>Clostridia</taxon>
        <taxon>Eubacteriales</taxon>
        <taxon>Desulfitobacteriaceae</taxon>
        <taxon>Desulfitobacterium</taxon>
    </lineage>
</organism>
<evidence type="ECO:0000259" key="7">
    <source>
        <dbReference type="Pfam" id="PF02687"/>
    </source>
</evidence>
<evidence type="ECO:0000256" key="1">
    <source>
        <dbReference type="ARBA" id="ARBA00004651"/>
    </source>
</evidence>
<evidence type="ECO:0000256" key="4">
    <source>
        <dbReference type="ARBA" id="ARBA00022989"/>
    </source>
</evidence>
<keyword evidence="3 6" id="KW-0812">Transmembrane</keyword>
<gene>
    <name evidence="8" type="ORF">GX523_06160</name>
</gene>
<comment type="caution">
    <text evidence="8">The sequence shown here is derived from an EMBL/GenBank/DDBJ whole genome shotgun (WGS) entry which is preliminary data.</text>
</comment>
<reference evidence="8 9" key="1">
    <citation type="journal article" date="2020" name="Biotechnol. Biofuels">
        <title>New insights from the biogas microbiome by comprehensive genome-resolved metagenomics of nearly 1600 species originating from multiple anaerobic digesters.</title>
        <authorList>
            <person name="Campanaro S."/>
            <person name="Treu L."/>
            <person name="Rodriguez-R L.M."/>
            <person name="Kovalovszki A."/>
            <person name="Ziels R.M."/>
            <person name="Maus I."/>
            <person name="Zhu X."/>
            <person name="Kougias P.G."/>
            <person name="Basile A."/>
            <person name="Luo G."/>
            <person name="Schluter A."/>
            <person name="Konstantinidis K.T."/>
            <person name="Angelidaki I."/>
        </authorList>
    </citation>
    <scope>NUCLEOTIDE SEQUENCE [LARGE SCALE GENOMIC DNA]</scope>
    <source>
        <strain evidence="8">AS05jafATM_4</strain>
    </source>
</reference>
<dbReference type="EMBL" id="DUTF01000140">
    <property type="protein sequence ID" value="HHY26323.1"/>
    <property type="molecule type" value="Genomic_DNA"/>
</dbReference>
<feature type="transmembrane region" description="Helical" evidence="6">
    <location>
        <begin position="358"/>
        <end position="378"/>
    </location>
</feature>
<dbReference type="InterPro" id="IPR003838">
    <property type="entry name" value="ABC3_permease_C"/>
</dbReference>
<evidence type="ECO:0000313" key="9">
    <source>
        <dbReference type="Proteomes" id="UP000553059"/>
    </source>
</evidence>
<feature type="transmembrane region" description="Helical" evidence="6">
    <location>
        <begin position="435"/>
        <end position="454"/>
    </location>
</feature>
<evidence type="ECO:0000313" key="8">
    <source>
        <dbReference type="EMBL" id="HHY26323.1"/>
    </source>
</evidence>
<feature type="transmembrane region" description="Helical" evidence="6">
    <location>
        <begin position="660"/>
        <end position="680"/>
    </location>
</feature>
<dbReference type="Proteomes" id="UP000553059">
    <property type="component" value="Unassembled WGS sequence"/>
</dbReference>
<feature type="transmembrane region" description="Helical" evidence="6">
    <location>
        <begin position="716"/>
        <end position="734"/>
    </location>
</feature>
<dbReference type="InterPro" id="IPR038766">
    <property type="entry name" value="Membrane_comp_ABC_pdt"/>
</dbReference>
<dbReference type="GO" id="GO:0005886">
    <property type="term" value="C:plasma membrane"/>
    <property type="evidence" value="ECO:0007669"/>
    <property type="project" value="UniProtKB-SubCell"/>
</dbReference>
<proteinExistence type="predicted"/>
<evidence type="ECO:0000256" key="3">
    <source>
        <dbReference type="ARBA" id="ARBA00022692"/>
    </source>
</evidence>
<evidence type="ECO:0000256" key="2">
    <source>
        <dbReference type="ARBA" id="ARBA00022475"/>
    </source>
</evidence>
<accession>A0A7C6Z3J8</accession>